<sequence>MTQWYKEDLAYIHDVGFSEFALKSAPGILEILQQNLIQTGLIVELGCGSGLLTQELVKANYQVLGIDISPEMIAIARQRLPNIEFRLESLFKADIPPCQAVISVGECFNYLFDTDNNSALLVNLFRRIYNALTPGGVLIFDLVEMEKILLETPRQKFTEGNNWLVLVERQEDQQEKILTRRIITFRKVGEHYRRDEETHRQRLYESEEIAFLLRQEGFQVERKVRYGLYNLPKNHSVFIARKAV</sequence>
<dbReference type="STRING" id="497965.Cyan7822_0545"/>
<dbReference type="GO" id="GO:0008168">
    <property type="term" value="F:methyltransferase activity"/>
    <property type="evidence" value="ECO:0007669"/>
    <property type="project" value="UniProtKB-KW"/>
</dbReference>
<dbReference type="eggNOG" id="COG4106">
    <property type="taxonomic scope" value="Bacteria"/>
</dbReference>
<evidence type="ECO:0000313" key="4">
    <source>
        <dbReference type="Proteomes" id="UP000008206"/>
    </source>
</evidence>
<proteinExistence type="predicted"/>
<name>E0U8E8_GLOV7</name>
<dbReference type="SUPFAM" id="SSF53335">
    <property type="entry name" value="S-adenosyl-L-methionine-dependent methyltransferases"/>
    <property type="match status" value="1"/>
</dbReference>
<dbReference type="CDD" id="cd02440">
    <property type="entry name" value="AdoMet_MTases"/>
    <property type="match status" value="1"/>
</dbReference>
<dbReference type="OrthoDB" id="9804312at2"/>
<gene>
    <name evidence="3" type="ordered locus">Cyan7822_0545</name>
</gene>
<evidence type="ECO:0000256" key="1">
    <source>
        <dbReference type="ARBA" id="ARBA00022679"/>
    </source>
</evidence>
<organism evidence="3 4">
    <name type="scientific">Gloeothece verrucosa (strain PCC 7822)</name>
    <name type="common">Cyanothece sp. (strain PCC 7822)</name>
    <dbReference type="NCBI Taxonomy" id="497965"/>
    <lineage>
        <taxon>Bacteria</taxon>
        <taxon>Bacillati</taxon>
        <taxon>Cyanobacteriota</taxon>
        <taxon>Cyanophyceae</taxon>
        <taxon>Oscillatoriophycideae</taxon>
        <taxon>Chroococcales</taxon>
        <taxon>Aphanothecaceae</taxon>
        <taxon>Gloeothece</taxon>
        <taxon>Gloeothece verrucosa</taxon>
    </lineage>
</organism>
<dbReference type="Pfam" id="PF13649">
    <property type="entry name" value="Methyltransf_25"/>
    <property type="match status" value="1"/>
</dbReference>
<keyword evidence="3" id="KW-0489">Methyltransferase</keyword>
<dbReference type="GO" id="GO:0032259">
    <property type="term" value="P:methylation"/>
    <property type="evidence" value="ECO:0007669"/>
    <property type="project" value="UniProtKB-KW"/>
</dbReference>
<dbReference type="PANTHER" id="PTHR43861">
    <property type="entry name" value="TRANS-ACONITATE 2-METHYLTRANSFERASE-RELATED"/>
    <property type="match status" value="1"/>
</dbReference>
<evidence type="ECO:0000313" key="3">
    <source>
        <dbReference type="EMBL" id="ADN12584.1"/>
    </source>
</evidence>
<dbReference type="Gene3D" id="3.40.50.150">
    <property type="entry name" value="Vaccinia Virus protein VP39"/>
    <property type="match status" value="1"/>
</dbReference>
<accession>E0U8E8</accession>
<dbReference type="InterPro" id="IPR041698">
    <property type="entry name" value="Methyltransf_25"/>
</dbReference>
<keyword evidence="4" id="KW-1185">Reference proteome</keyword>
<reference evidence="4" key="1">
    <citation type="journal article" date="2011" name="MBio">
        <title>Novel metabolic attributes of the genus Cyanothece, comprising a group of unicellular nitrogen-fixing Cyanobacteria.</title>
        <authorList>
            <person name="Bandyopadhyay A."/>
            <person name="Elvitigala T."/>
            <person name="Welsh E."/>
            <person name="Stockel J."/>
            <person name="Liberton M."/>
            <person name="Min H."/>
            <person name="Sherman L.A."/>
            <person name="Pakrasi H.B."/>
        </authorList>
    </citation>
    <scope>NUCLEOTIDE SEQUENCE [LARGE SCALE GENOMIC DNA]</scope>
    <source>
        <strain evidence="4">PCC 7822</strain>
    </source>
</reference>
<dbReference type="KEGG" id="cyj:Cyan7822_0545"/>
<feature type="domain" description="Methyltransferase" evidence="2">
    <location>
        <begin position="42"/>
        <end position="136"/>
    </location>
</feature>
<dbReference type="InterPro" id="IPR029063">
    <property type="entry name" value="SAM-dependent_MTases_sf"/>
</dbReference>
<keyword evidence="1 3" id="KW-0808">Transferase</keyword>
<dbReference type="Gene3D" id="2.20.25.110">
    <property type="entry name" value="S-adenosyl-L-methionine-dependent methyltransferases"/>
    <property type="match status" value="1"/>
</dbReference>
<dbReference type="RefSeq" id="WP_013320694.1">
    <property type="nucleotide sequence ID" value="NC_014501.1"/>
</dbReference>
<dbReference type="AlphaFoldDB" id="E0U8E8"/>
<dbReference type="HOGENOM" id="CLU_069129_9_0_3"/>
<evidence type="ECO:0000259" key="2">
    <source>
        <dbReference type="Pfam" id="PF13649"/>
    </source>
</evidence>
<protein>
    <submittedName>
        <fullName evidence="3">Methyltransferase type 11</fullName>
    </submittedName>
</protein>
<dbReference type="Proteomes" id="UP000008206">
    <property type="component" value="Chromosome"/>
</dbReference>
<dbReference type="EMBL" id="CP002198">
    <property type="protein sequence ID" value="ADN12584.1"/>
    <property type="molecule type" value="Genomic_DNA"/>
</dbReference>